<dbReference type="InterPro" id="IPR014848">
    <property type="entry name" value="Rgp1"/>
</dbReference>
<dbReference type="PANTHER" id="PTHR12507">
    <property type="entry name" value="REDUCED GROWTH PHENOTYPE 1 RGP1, YEAST -RELATED"/>
    <property type="match status" value="1"/>
</dbReference>
<dbReference type="AlphaFoldDB" id="A0A2H9TIE0"/>
<name>A0A2H9TIE0_9FUNG</name>
<evidence type="ECO:0000313" key="1">
    <source>
        <dbReference type="EMBL" id="PJF17523.1"/>
    </source>
</evidence>
<proteinExistence type="predicted"/>
<dbReference type="Proteomes" id="UP000240830">
    <property type="component" value="Unassembled WGS sequence"/>
</dbReference>
<dbReference type="Pfam" id="PF08737">
    <property type="entry name" value="Rgp1"/>
    <property type="match status" value="1"/>
</dbReference>
<evidence type="ECO:0000313" key="2">
    <source>
        <dbReference type="Proteomes" id="UP000240830"/>
    </source>
</evidence>
<comment type="caution">
    <text evidence="1">The sequence shown here is derived from an EMBL/GenBank/DDBJ whole genome shotgun (WGS) entry which is preliminary data.</text>
</comment>
<organism evidence="1 2">
    <name type="scientific">Paramicrosporidium saccamoebae</name>
    <dbReference type="NCBI Taxonomy" id="1246581"/>
    <lineage>
        <taxon>Eukaryota</taxon>
        <taxon>Fungi</taxon>
        <taxon>Fungi incertae sedis</taxon>
        <taxon>Cryptomycota</taxon>
        <taxon>Cryptomycota incertae sedis</taxon>
        <taxon>Paramicrosporidium</taxon>
    </lineage>
</organism>
<sequence>MTETLRELKTWLELDSDGIVHAGEHLRAKLHITTIVPSVELLLATIQLKGILTVSEHQVASGPLAELATLPGYGAPSAALYGGGQLFEMANQKNAAHKSFPIFSAPPSVIVSAESLHEHVQYSCNNSTLIDGIDEWIMPLTREMIPSYESAAIIVKYSVLIGLQFANGTDIVFERNVRILPAFNSQKRLDHEEIPLPFLYFNFEKPLNYVCDNAYTRVMYPERGRTGSVWDRCYIHGKLPKLEDFKKYCRHPLNDRLPVDEPPPSQASMFNVVALESQSAIFTLKSGEDVVALVKLGKTTLRLGEELTCLIKFDSKNWSSFQLAASLIFTETIPEKYSRNGNVRISRQIYRRHEQACWMSQEQSFSLSLPSDSNPTMYSNLFTSAWSIDFSLVCHQTNNDRSENASPSPFLSEITPGGPDNLLLEFSVPILVVPSLAVLLSLSRIANPETHSTGEIQTISL</sequence>
<dbReference type="EMBL" id="MTSL01000169">
    <property type="protein sequence ID" value="PJF17523.1"/>
    <property type="molecule type" value="Genomic_DNA"/>
</dbReference>
<protein>
    <submittedName>
        <fullName evidence="1">Putative intracellular protein transport protein (Sat1)</fullName>
    </submittedName>
</protein>
<dbReference type="STRING" id="1246581.A0A2H9TIE0"/>
<reference evidence="1 2" key="1">
    <citation type="submission" date="2016-10" db="EMBL/GenBank/DDBJ databases">
        <title>The genome of Paramicrosporidium saccamoebae is the missing link in understanding Cryptomycota and Microsporidia evolution.</title>
        <authorList>
            <person name="Quandt C.A."/>
            <person name="Beaudet D."/>
            <person name="Corsaro D."/>
            <person name="Michel R."/>
            <person name="Corradi N."/>
            <person name="James T."/>
        </authorList>
    </citation>
    <scope>NUCLEOTIDE SEQUENCE [LARGE SCALE GENOMIC DNA]</scope>
    <source>
        <strain evidence="1 2">KSL3</strain>
    </source>
</reference>
<keyword evidence="2" id="KW-1185">Reference proteome</keyword>
<accession>A0A2H9TIE0</accession>
<gene>
    <name evidence="1" type="ORF">PSACC_02625</name>
</gene>